<dbReference type="EnsemblFungi" id="CEF86227">
    <property type="protein sequence ID" value="CEF86227"/>
    <property type="gene ID" value="FGRRES_12730"/>
</dbReference>
<proteinExistence type="predicted"/>
<reference evidence="2 3" key="1">
    <citation type="journal article" date="2007" name="Science">
        <title>The Fusarium graminearum genome reveals a link between localized polymorphism and pathogen specialization.</title>
        <authorList>
            <person name="Cuomo C.A."/>
            <person name="Gueldener U."/>
            <person name="Xu J.-R."/>
            <person name="Trail F."/>
            <person name="Turgeon B.G."/>
            <person name="Di Pietro A."/>
            <person name="Walton J.D."/>
            <person name="Ma L.-J."/>
            <person name="Baker S.E."/>
            <person name="Rep M."/>
            <person name="Adam G."/>
            <person name="Antoniw J."/>
            <person name="Baldwin T."/>
            <person name="Calvo S.E."/>
            <person name="Chang Y.-L."/>
            <person name="DeCaprio D."/>
            <person name="Gale L.R."/>
            <person name="Gnerre S."/>
            <person name="Goswami R.S."/>
            <person name="Hammond-Kosack K."/>
            <person name="Harris L.J."/>
            <person name="Hilburn K."/>
            <person name="Kennell J.C."/>
            <person name="Kroken S."/>
            <person name="Magnuson J.K."/>
            <person name="Mannhaupt G."/>
            <person name="Mauceli E.W."/>
            <person name="Mewes H.-W."/>
            <person name="Mitterbauer R."/>
            <person name="Muehlbauer G."/>
            <person name="Muensterkoetter M."/>
            <person name="Nelson D."/>
            <person name="O'Donnell K."/>
            <person name="Ouellet T."/>
            <person name="Qi W."/>
            <person name="Quesneville H."/>
            <person name="Roncero M.I.G."/>
            <person name="Seong K.-Y."/>
            <person name="Tetko I.V."/>
            <person name="Urban M."/>
            <person name="Waalwijk C."/>
            <person name="Ward T.J."/>
            <person name="Yao J."/>
            <person name="Birren B.W."/>
            <person name="Kistler H.C."/>
        </authorList>
    </citation>
    <scope>NUCLEOTIDE SEQUENCE [LARGE SCALE GENOMIC DNA]</scope>
    <source>
        <strain evidence="3">ATCC MYA-4620 / CBS 123657 / FGSC 9075 / NRRL 31084 / PH-1</strain>
        <strain evidence="2">PH-1 / ATCC MYA-4620 / FGSC 9075 / NRRL 31084</strain>
    </source>
</reference>
<sequence length="76" mass="8073">MPPSPCSHATFKICAGFQLCSGLRTAGSTTWAGPTCLRLGICSVMGRTISSRLLLPFPSGPNILLEFLPLLILLNL</sequence>
<keyword evidence="3" id="KW-1185">Reference proteome</keyword>
<accession>A0A098DY21</accession>
<evidence type="ECO:0000313" key="1">
    <source>
        <dbReference type="EMBL" id="CEF86227.1"/>
    </source>
</evidence>
<dbReference type="EMBL" id="HG970334">
    <property type="protein sequence ID" value="CEF86227.1"/>
    <property type="molecule type" value="Genomic_DNA"/>
</dbReference>
<dbReference type="InParanoid" id="A0A098DY21"/>
<name>A0A098DY21_GIBZE</name>
<evidence type="ECO:0000313" key="2">
    <source>
        <dbReference type="EnsemblFungi" id="CEF86227"/>
    </source>
</evidence>
<organism evidence="1 3">
    <name type="scientific">Gibberella zeae (strain ATCC MYA-4620 / CBS 123657 / FGSC 9075 / NRRL 31084 / PH-1)</name>
    <name type="common">Wheat head blight fungus</name>
    <name type="synonym">Fusarium graminearum</name>
    <dbReference type="NCBI Taxonomy" id="229533"/>
    <lineage>
        <taxon>Eukaryota</taxon>
        <taxon>Fungi</taxon>
        <taxon>Dikarya</taxon>
        <taxon>Ascomycota</taxon>
        <taxon>Pezizomycotina</taxon>
        <taxon>Sordariomycetes</taxon>
        <taxon>Hypocreomycetidae</taxon>
        <taxon>Hypocreales</taxon>
        <taxon>Nectriaceae</taxon>
        <taxon>Fusarium</taxon>
    </lineage>
</organism>
<evidence type="ECO:0000313" key="3">
    <source>
        <dbReference type="Proteomes" id="UP000070720"/>
    </source>
</evidence>
<accession>A0A0E0SIG4</accession>
<reference evidence="1 3" key="3">
    <citation type="journal article" date="2015" name="BMC Genomics">
        <title>The completed genome sequence of the pathogenic ascomycete fungus Fusarium graminearum.</title>
        <authorList>
            <person name="King R."/>
            <person name="Urban M."/>
            <person name="Hammond-Kosack M.C."/>
            <person name="Hassani-Pak K."/>
            <person name="Hammond-Kosack K.E."/>
        </authorList>
    </citation>
    <scope>NUCLEOTIDE SEQUENCE [LARGE SCALE GENOMIC DNA]</scope>
    <source>
        <strain evidence="3">ATCC MYA-4620 / CBS 123657 / FGSC 9075 / NRRL 31084 / PH-1</strain>
        <strain evidence="1">PH-1</strain>
    </source>
</reference>
<gene>
    <name evidence="1" type="ORF">FGRAMPH1_01T17811</name>
</gene>
<dbReference type="AlphaFoldDB" id="A0A098DY21"/>
<reference evidence="2" key="4">
    <citation type="submission" date="2017-01" db="UniProtKB">
        <authorList>
            <consortium name="EnsemblFungi"/>
        </authorList>
    </citation>
    <scope>IDENTIFICATION</scope>
    <source>
        <strain evidence="2">PH-1 / ATCC MYA-4620 / FGSC 9075 / NRRL 31084</strain>
    </source>
</reference>
<protein>
    <submittedName>
        <fullName evidence="1">Chromosome 3, complete genome</fullName>
    </submittedName>
</protein>
<dbReference type="Proteomes" id="UP000070720">
    <property type="component" value="Chromosome 3"/>
</dbReference>
<reference evidence="2 3" key="2">
    <citation type="journal article" date="2010" name="Nature">
        <title>Comparative genomics reveals mobile pathogenicity chromosomes in Fusarium.</title>
        <authorList>
            <person name="Ma L.J."/>
            <person name="van der Does H.C."/>
            <person name="Borkovich K.A."/>
            <person name="Coleman J.J."/>
            <person name="Daboussi M.J."/>
            <person name="Di Pietro A."/>
            <person name="Dufresne M."/>
            <person name="Freitag M."/>
            <person name="Grabherr M."/>
            <person name="Henrissat B."/>
            <person name="Houterman P.M."/>
            <person name="Kang S."/>
            <person name="Shim W.B."/>
            <person name="Woloshuk C."/>
            <person name="Xie X."/>
            <person name="Xu J.R."/>
            <person name="Antoniw J."/>
            <person name="Baker S.E."/>
            <person name="Bluhm B.H."/>
            <person name="Breakspear A."/>
            <person name="Brown D.W."/>
            <person name="Butchko R.A."/>
            <person name="Chapman S."/>
            <person name="Coulson R."/>
            <person name="Coutinho P.M."/>
            <person name="Danchin E.G."/>
            <person name="Diener A."/>
            <person name="Gale L.R."/>
            <person name="Gardiner D.M."/>
            <person name="Goff S."/>
            <person name="Hammond-Kosack K.E."/>
            <person name="Hilburn K."/>
            <person name="Hua-Van A."/>
            <person name="Jonkers W."/>
            <person name="Kazan K."/>
            <person name="Kodira C.D."/>
            <person name="Koehrsen M."/>
            <person name="Kumar L."/>
            <person name="Lee Y.H."/>
            <person name="Li L."/>
            <person name="Manners J.M."/>
            <person name="Miranda-Saavedra D."/>
            <person name="Mukherjee M."/>
            <person name="Park G."/>
            <person name="Park J."/>
            <person name="Park S.Y."/>
            <person name="Proctor R.H."/>
            <person name="Regev A."/>
            <person name="Ruiz-Roldan M.C."/>
            <person name="Sain D."/>
            <person name="Sakthikumar S."/>
            <person name="Sykes S."/>
            <person name="Schwartz D.C."/>
            <person name="Turgeon B.G."/>
            <person name="Wapinski I."/>
            <person name="Yoder O."/>
            <person name="Young S."/>
            <person name="Zeng Q."/>
            <person name="Zhou S."/>
            <person name="Galagan J."/>
            <person name="Cuomo C.A."/>
            <person name="Kistler H.C."/>
            <person name="Rep M."/>
        </authorList>
    </citation>
    <scope>GENOME REANNOTATION</scope>
    <source>
        <strain evidence="3">ATCC MYA-4620 / CBS 123657 / FGSC 9075 / NRRL 31084 / PH-1</strain>
        <strain evidence="2">PH-1 / ATCC MYA-4620 / FGSC 9075 / NRRL 31084</strain>
    </source>
</reference>